<dbReference type="SUPFAM" id="SSF47203">
    <property type="entry name" value="Acyl-CoA dehydrogenase C-terminal domain-like"/>
    <property type="match status" value="1"/>
</dbReference>
<dbReference type="PANTHER" id="PTHR42803">
    <property type="entry name" value="ACYL-COA DEHYDROGENASE"/>
    <property type="match status" value="1"/>
</dbReference>
<name>A0A1H0C522_9FIRM</name>
<dbReference type="Proteomes" id="UP000199309">
    <property type="component" value="Unassembled WGS sequence"/>
</dbReference>
<evidence type="ECO:0000313" key="3">
    <source>
        <dbReference type="EMBL" id="SDN52973.1"/>
    </source>
</evidence>
<dbReference type="InterPro" id="IPR006089">
    <property type="entry name" value="Acyl-CoA_DH_CS"/>
</dbReference>
<gene>
    <name evidence="3" type="ORF">SAMN05660299_02847</name>
</gene>
<organism evidence="3 4">
    <name type="scientific">Megasphaera paucivorans</name>
    <dbReference type="NCBI Taxonomy" id="349095"/>
    <lineage>
        <taxon>Bacteria</taxon>
        <taxon>Bacillati</taxon>
        <taxon>Bacillota</taxon>
        <taxon>Negativicutes</taxon>
        <taxon>Veillonellales</taxon>
        <taxon>Veillonellaceae</taxon>
        <taxon>Megasphaera</taxon>
    </lineage>
</organism>
<dbReference type="InterPro" id="IPR052166">
    <property type="entry name" value="Diverse_Acyl-CoA_DH"/>
</dbReference>
<dbReference type="STRING" id="349095.SAMN05660299_02847"/>
<keyword evidence="1" id="KW-0285">Flavoprotein</keyword>
<feature type="non-terminal residue" evidence="3">
    <location>
        <position position="1"/>
    </location>
</feature>
<dbReference type="PANTHER" id="PTHR42803:SF1">
    <property type="entry name" value="BROAD-SPECIFICITY LINEAR ACYL-COA DEHYDROGENASE FADE5"/>
    <property type="match status" value="1"/>
</dbReference>
<dbReference type="Gene3D" id="1.20.140.10">
    <property type="entry name" value="Butyryl-CoA Dehydrogenase, subunit A, domain 3"/>
    <property type="match status" value="1"/>
</dbReference>
<protein>
    <submittedName>
        <fullName evidence="3">Acyl-CoA dehydrogenase, C-terminal domain</fullName>
    </submittedName>
</protein>
<accession>A0A1H0C522</accession>
<evidence type="ECO:0000313" key="4">
    <source>
        <dbReference type="Proteomes" id="UP000199309"/>
    </source>
</evidence>
<dbReference type="InterPro" id="IPR009075">
    <property type="entry name" value="AcylCo_DH/oxidase_C"/>
</dbReference>
<dbReference type="EMBL" id="FNHQ01000065">
    <property type="protein sequence ID" value="SDN52973.1"/>
    <property type="molecule type" value="Genomic_DNA"/>
</dbReference>
<evidence type="ECO:0000259" key="2">
    <source>
        <dbReference type="Pfam" id="PF00441"/>
    </source>
</evidence>
<reference evidence="3 4" key="1">
    <citation type="submission" date="2016-10" db="EMBL/GenBank/DDBJ databases">
        <authorList>
            <person name="de Groot N.N."/>
        </authorList>
    </citation>
    <scope>NUCLEOTIDE SEQUENCE [LARGE SCALE GENOMIC DNA]</scope>
    <source>
        <strain evidence="3 4">DSM 16981</strain>
    </source>
</reference>
<proteinExistence type="predicted"/>
<dbReference type="RefSeq" id="WP_281240859.1">
    <property type="nucleotide sequence ID" value="NZ_FNHQ01000065.1"/>
</dbReference>
<dbReference type="Pfam" id="PF00441">
    <property type="entry name" value="Acyl-CoA_dh_1"/>
    <property type="match status" value="1"/>
</dbReference>
<dbReference type="GO" id="GO:0003995">
    <property type="term" value="F:acyl-CoA dehydrogenase activity"/>
    <property type="evidence" value="ECO:0007669"/>
    <property type="project" value="InterPro"/>
</dbReference>
<feature type="domain" description="Acyl-CoA dehydrogenase/oxidase C-terminal" evidence="2">
    <location>
        <begin position="1"/>
        <end position="45"/>
    </location>
</feature>
<dbReference type="PROSITE" id="PS00073">
    <property type="entry name" value="ACYL_COA_DH_2"/>
    <property type="match status" value="1"/>
</dbReference>
<dbReference type="InterPro" id="IPR036250">
    <property type="entry name" value="AcylCo_DH-like_C"/>
</dbReference>
<sequence>DAVQVFGGYGFTREYPVERFMRDAKITQIYEGTSQVQQMVISNSLLR</sequence>
<keyword evidence="4" id="KW-1185">Reference proteome</keyword>
<evidence type="ECO:0000256" key="1">
    <source>
        <dbReference type="ARBA" id="ARBA00022630"/>
    </source>
</evidence>
<dbReference type="AlphaFoldDB" id="A0A1H0C522"/>